<gene>
    <name evidence="2" type="ORF">ERS852411_00211</name>
    <name evidence="4" type="ORF">GKE97_23290</name>
    <name evidence="5" type="ORF">I5Q84_18610</name>
    <name evidence="3" type="ORF">PNE06_21525</name>
</gene>
<dbReference type="EMBL" id="WKPR01000039">
    <property type="protein sequence ID" value="MSB22392.1"/>
    <property type="molecule type" value="Genomic_DNA"/>
</dbReference>
<proteinExistence type="predicted"/>
<evidence type="ECO:0000313" key="4">
    <source>
        <dbReference type="EMBL" id="MSB22392.1"/>
    </source>
</evidence>
<evidence type="ECO:0000259" key="1">
    <source>
        <dbReference type="Pfam" id="PF12960"/>
    </source>
</evidence>
<accession>A0A173YGD2</accession>
<dbReference type="OrthoDB" id="9806961at2"/>
<dbReference type="Pfam" id="PF12960">
    <property type="entry name" value="DUF3849"/>
    <property type="match status" value="1"/>
</dbReference>
<dbReference type="Proteomes" id="UP000595792">
    <property type="component" value="Chromosome"/>
</dbReference>
<dbReference type="RefSeq" id="WP_009260011.1">
    <property type="nucleotide sequence ID" value="NZ_BAABZG010000001.1"/>
</dbReference>
<dbReference type="Proteomes" id="UP000434475">
    <property type="component" value="Unassembled WGS sequence"/>
</dbReference>
<dbReference type="EMBL" id="CP065315">
    <property type="protein sequence ID" value="QQR05907.1"/>
    <property type="molecule type" value="Genomic_DNA"/>
</dbReference>
<dbReference type="KEGG" id="fpla:A4U99_02590"/>
<protein>
    <submittedName>
        <fullName evidence="3">DUF3849 domain-containing protein</fullName>
    </submittedName>
    <submittedName>
        <fullName evidence="2">Protein of uncharacterized function (DUF3849)</fullName>
    </submittedName>
</protein>
<evidence type="ECO:0000313" key="7">
    <source>
        <dbReference type="Proteomes" id="UP000434475"/>
    </source>
</evidence>
<dbReference type="EMBL" id="CYZT01000005">
    <property type="protein sequence ID" value="CUN62307.1"/>
    <property type="molecule type" value="Genomic_DNA"/>
</dbReference>
<dbReference type="Proteomes" id="UP001211173">
    <property type="component" value="Unassembled WGS sequence"/>
</dbReference>
<evidence type="ECO:0000313" key="3">
    <source>
        <dbReference type="EMBL" id="MDB7935669.1"/>
    </source>
</evidence>
<sequence length="160" mass="18518">MYAAIPVYYPSLEEAARKDEAALWCDSYNINMDCRNFIQAKAMTVMNSRELDSFIGELVRFYGVERAIYVLSRTVQFSDWDSRFDQAVLDRAGQTDFPDARTPRDENHVDPTTRYVTEIDPCVANAIFMKLMELEEEQEAIAQMENDGQKELDEDMALEM</sequence>
<reference evidence="2 6" key="1">
    <citation type="submission" date="2015-09" db="EMBL/GenBank/DDBJ databases">
        <authorList>
            <consortium name="Pathogen Informatics"/>
        </authorList>
    </citation>
    <scope>NUCLEOTIDE SEQUENCE [LARGE SCALE GENOMIC DNA]</scope>
    <source>
        <strain evidence="2 6">2789STDY5608854</strain>
    </source>
</reference>
<name>A0A173YGD2_FLAPL</name>
<evidence type="ECO:0000313" key="8">
    <source>
        <dbReference type="Proteomes" id="UP000595792"/>
    </source>
</evidence>
<reference evidence="5 8" key="3">
    <citation type="submission" date="2020-11" db="EMBL/GenBank/DDBJ databases">
        <title>Closed and high quality bacterial genomes of the OMM12 community.</title>
        <authorList>
            <person name="Marbouty M."/>
            <person name="Lamy-Besnier Q."/>
            <person name="Debarbieux L."/>
            <person name="Koszul R."/>
        </authorList>
    </citation>
    <scope>NUCLEOTIDE SEQUENCE [LARGE SCALE GENOMIC DNA]</scope>
    <source>
        <strain evidence="5 8">YL31</strain>
    </source>
</reference>
<feature type="domain" description="DUF3849" evidence="1">
    <location>
        <begin position="7"/>
        <end position="125"/>
    </location>
</feature>
<evidence type="ECO:0000313" key="6">
    <source>
        <dbReference type="Proteomes" id="UP000095746"/>
    </source>
</evidence>
<dbReference type="Proteomes" id="UP000095746">
    <property type="component" value="Unassembled WGS sequence"/>
</dbReference>
<dbReference type="EMBL" id="JAQLWV010000050">
    <property type="protein sequence ID" value="MDB7935669.1"/>
    <property type="molecule type" value="Genomic_DNA"/>
</dbReference>
<dbReference type="AlphaFoldDB" id="A0A173YGD2"/>
<reference evidence="3" key="4">
    <citation type="submission" date="2023-01" db="EMBL/GenBank/DDBJ databases">
        <title>Human gut microbiome strain richness.</title>
        <authorList>
            <person name="Chen-Liaw A."/>
        </authorList>
    </citation>
    <scope>NUCLEOTIDE SEQUENCE</scope>
    <source>
        <strain evidence="3">1001287st1_F4_1001285I_161205</strain>
    </source>
</reference>
<reference evidence="4 7" key="2">
    <citation type="journal article" date="2019" name="Nat. Med.">
        <title>A library of human gut bacterial isolates paired with longitudinal multiomics data enables mechanistic microbiome research.</title>
        <authorList>
            <person name="Poyet M."/>
            <person name="Groussin M."/>
            <person name="Gibbons S.M."/>
            <person name="Avila-Pacheco J."/>
            <person name="Jiang X."/>
            <person name="Kearney S.M."/>
            <person name="Perrotta A.R."/>
            <person name="Berdy B."/>
            <person name="Zhao S."/>
            <person name="Lieberman T.D."/>
            <person name="Swanson P.K."/>
            <person name="Smith M."/>
            <person name="Roesemann S."/>
            <person name="Alexander J.E."/>
            <person name="Rich S.A."/>
            <person name="Livny J."/>
            <person name="Vlamakis H."/>
            <person name="Clish C."/>
            <person name="Bullock K."/>
            <person name="Deik A."/>
            <person name="Scott J."/>
            <person name="Pierce K.A."/>
            <person name="Xavier R.J."/>
            <person name="Alm E.J."/>
        </authorList>
    </citation>
    <scope>NUCLEOTIDE SEQUENCE [LARGE SCALE GENOMIC DNA]</scope>
    <source>
        <strain evidence="4 7">BIOML-A2</strain>
    </source>
</reference>
<evidence type="ECO:0000313" key="5">
    <source>
        <dbReference type="EMBL" id="QQR05907.1"/>
    </source>
</evidence>
<dbReference type="InterPro" id="IPR024383">
    <property type="entry name" value="DUF3849"/>
</dbReference>
<evidence type="ECO:0000313" key="2">
    <source>
        <dbReference type="EMBL" id="CUN62307.1"/>
    </source>
</evidence>
<organism evidence="2 6">
    <name type="scientific">Flavonifractor plautii</name>
    <name type="common">Fusobacterium plautii</name>
    <dbReference type="NCBI Taxonomy" id="292800"/>
    <lineage>
        <taxon>Bacteria</taxon>
        <taxon>Bacillati</taxon>
        <taxon>Bacillota</taxon>
        <taxon>Clostridia</taxon>
        <taxon>Eubacteriales</taxon>
        <taxon>Oscillospiraceae</taxon>
        <taxon>Flavonifractor</taxon>
    </lineage>
</organism>